<gene>
    <name evidence="1" type="ORF">R0G89_09535</name>
</gene>
<comment type="caution">
    <text evidence="1">The sequence shown here is derived from an EMBL/GenBank/DDBJ whole genome shotgun (WGS) entry which is preliminary data.</text>
</comment>
<dbReference type="AlphaFoldDB" id="A0AAW8YJS9"/>
<reference evidence="1" key="1">
    <citation type="journal article" date="2023" name="PeerJ">
        <title>Selection and evaluation of lactic acid bacteria from chicken feces in Thailand as potential probiotics.</title>
        <authorList>
            <person name="Khurajog B."/>
            <person name="Disastra Y."/>
            <person name="Lawwyne L.D."/>
            <person name="Sirichokchatchawan W."/>
            <person name="Niyomtham W."/>
            <person name="Yindee J."/>
            <person name="Hampson D.J."/>
            <person name="Prapasarakul N."/>
        </authorList>
    </citation>
    <scope>NUCLEOTIDE SEQUENCE</scope>
    <source>
        <strain evidence="1">BF9</strain>
    </source>
</reference>
<organism evidence="1 2">
    <name type="scientific">Pediococcus acidilactici</name>
    <dbReference type="NCBI Taxonomy" id="1254"/>
    <lineage>
        <taxon>Bacteria</taxon>
        <taxon>Bacillati</taxon>
        <taxon>Bacillota</taxon>
        <taxon>Bacilli</taxon>
        <taxon>Lactobacillales</taxon>
        <taxon>Lactobacillaceae</taxon>
        <taxon>Pediococcus</taxon>
        <taxon>Pediococcus acidilactici group</taxon>
    </lineage>
</organism>
<reference evidence="1" key="2">
    <citation type="submission" date="2023-10" db="EMBL/GenBank/DDBJ databases">
        <authorList>
            <person name="Khurajog B."/>
        </authorList>
    </citation>
    <scope>NUCLEOTIDE SEQUENCE</scope>
    <source>
        <strain evidence="1">BF9</strain>
    </source>
</reference>
<sequence length="80" mass="9259">MKLVRVDHSKYINTDRINAVVEYNPNETHVFTGDSYEPFVFNQPIKKVLDAICGSEEHRKSNAFIDEKGHLHNSHFKTNS</sequence>
<accession>A0AAW8YJS9</accession>
<protein>
    <submittedName>
        <fullName evidence="1">Uncharacterized protein</fullName>
    </submittedName>
</protein>
<dbReference type="Proteomes" id="UP001280897">
    <property type="component" value="Unassembled WGS sequence"/>
</dbReference>
<dbReference type="EMBL" id="JAWJAV010000007">
    <property type="protein sequence ID" value="MDV2621973.1"/>
    <property type="molecule type" value="Genomic_DNA"/>
</dbReference>
<dbReference type="RefSeq" id="WP_204201420.1">
    <property type="nucleotide sequence ID" value="NZ_JAFEMI010000017.1"/>
</dbReference>
<proteinExistence type="predicted"/>
<name>A0AAW8YJS9_PEDAC</name>
<evidence type="ECO:0000313" key="1">
    <source>
        <dbReference type="EMBL" id="MDV2621973.1"/>
    </source>
</evidence>
<evidence type="ECO:0000313" key="2">
    <source>
        <dbReference type="Proteomes" id="UP001280897"/>
    </source>
</evidence>